<organism evidence="2 3">
    <name type="scientific">Branchiostoma floridae</name>
    <name type="common">Florida lancelet</name>
    <name type="synonym">Amphioxus</name>
    <dbReference type="NCBI Taxonomy" id="7739"/>
    <lineage>
        <taxon>Eukaryota</taxon>
        <taxon>Metazoa</taxon>
        <taxon>Chordata</taxon>
        <taxon>Cephalochordata</taxon>
        <taxon>Leptocardii</taxon>
        <taxon>Amphioxiformes</taxon>
        <taxon>Branchiostomatidae</taxon>
        <taxon>Branchiostoma</taxon>
    </lineage>
</organism>
<feature type="compositionally biased region" description="Basic residues" evidence="1">
    <location>
        <begin position="164"/>
        <end position="177"/>
    </location>
</feature>
<evidence type="ECO:0000313" key="2">
    <source>
        <dbReference type="Proteomes" id="UP000001554"/>
    </source>
</evidence>
<dbReference type="GeneID" id="118410325"/>
<dbReference type="Proteomes" id="UP000001554">
    <property type="component" value="Chromosome 2"/>
</dbReference>
<dbReference type="KEGG" id="bfo:118410325"/>
<evidence type="ECO:0000313" key="3">
    <source>
        <dbReference type="RefSeq" id="XP_035667803.1"/>
    </source>
</evidence>
<protein>
    <submittedName>
        <fullName evidence="3">Uncharacterized protein LOC118410325</fullName>
    </submittedName>
</protein>
<reference evidence="2" key="1">
    <citation type="journal article" date="2020" name="Nat. Ecol. Evol.">
        <title>Deeply conserved synteny resolves early events in vertebrate evolution.</title>
        <authorList>
            <person name="Simakov O."/>
            <person name="Marletaz F."/>
            <person name="Yue J.X."/>
            <person name="O'Connell B."/>
            <person name="Jenkins J."/>
            <person name="Brandt A."/>
            <person name="Calef R."/>
            <person name="Tung C.H."/>
            <person name="Huang T.K."/>
            <person name="Schmutz J."/>
            <person name="Satoh N."/>
            <person name="Yu J.K."/>
            <person name="Putnam N.H."/>
            <person name="Green R.E."/>
            <person name="Rokhsar D.S."/>
        </authorList>
    </citation>
    <scope>NUCLEOTIDE SEQUENCE [LARGE SCALE GENOMIC DNA]</scope>
    <source>
        <strain evidence="2">S238N-H82</strain>
    </source>
</reference>
<proteinExistence type="predicted"/>
<dbReference type="RefSeq" id="XP_035667803.1">
    <property type="nucleotide sequence ID" value="XM_035811910.1"/>
</dbReference>
<keyword evidence="2" id="KW-1185">Reference proteome</keyword>
<name>A0A9J7KPN3_BRAFL</name>
<accession>A0A9J7KPN3</accession>
<dbReference type="AlphaFoldDB" id="A0A9J7KPN3"/>
<reference evidence="3" key="2">
    <citation type="submission" date="2025-08" db="UniProtKB">
        <authorList>
            <consortium name="RefSeq"/>
        </authorList>
    </citation>
    <scope>IDENTIFICATION</scope>
    <source>
        <strain evidence="3">S238N-H82</strain>
        <tissue evidence="3">Testes</tissue>
    </source>
</reference>
<sequence>MPRERWAEEVPVTTSTKALHNIRRDSGPGGQEGVLVPPLVQCLDVPRERWAGEVPGVTVTEALHSIRTVVLAERKASWCLLSLWVSLEVFISFFRRHSMTCRCLDGHRTFPRHLTSNVWTCQGKGGQRRCQASQSQRRFTASGQWSWRKGRRLGASSRSMSGRAKGKVGRGGVRRQSQRRFTTSGKTVVLAERKASWCLLSLWVSLEVFISYFRRHSMTCRCLDGHRTFPRHLTSNAWTCQGKGGQRRCQSLRPRRRFTTSGETVVLAEVVFVPPLVQCLDVTRERWAEEVSVATSTKALHNIRKDSGPGGKEGVLVPPLVQCLDVPRERWAGEVPGVTVTEALHSIRTVVLAERKASWCLLSLWVSLEVFISFFRRHSMTFRCLDGHRTFPRHLTSNVWTCQGKGGQGRCQASQSQRRFTTSGETVVLAERKASWCLLSLWVSLEVFISFFRRHSRTCRCLDGHRTFPRHLASNLDVPRERLGGQRRCQAYLHGDIQNDRC</sequence>
<evidence type="ECO:0000256" key="1">
    <source>
        <dbReference type="SAM" id="MobiDB-lite"/>
    </source>
</evidence>
<feature type="region of interest" description="Disordered" evidence="1">
    <location>
        <begin position="156"/>
        <end position="177"/>
    </location>
</feature>
<gene>
    <name evidence="3" type="primary">LOC118410325</name>
</gene>